<keyword evidence="3" id="KW-1185">Reference proteome</keyword>
<protein>
    <recommendedName>
        <fullName evidence="4">MORN repeat protein</fullName>
    </recommendedName>
</protein>
<feature type="compositionally biased region" description="Polar residues" evidence="1">
    <location>
        <begin position="131"/>
        <end position="151"/>
    </location>
</feature>
<dbReference type="EMBL" id="CM001441">
    <property type="protein sequence ID" value="EHQ89229.1"/>
    <property type="molecule type" value="Genomic_DNA"/>
</dbReference>
<dbReference type="STRING" id="768710.DesyoDRAFT_2144"/>
<feature type="region of interest" description="Disordered" evidence="1">
    <location>
        <begin position="129"/>
        <end position="155"/>
    </location>
</feature>
<organism evidence="2 3">
    <name type="scientific">Desulfosporosinus youngiae DSM 17734</name>
    <dbReference type="NCBI Taxonomy" id="768710"/>
    <lineage>
        <taxon>Bacteria</taxon>
        <taxon>Bacillati</taxon>
        <taxon>Bacillota</taxon>
        <taxon>Clostridia</taxon>
        <taxon>Eubacteriales</taxon>
        <taxon>Desulfitobacteriaceae</taxon>
        <taxon>Desulfosporosinus</taxon>
    </lineage>
</organism>
<proteinExistence type="predicted"/>
<evidence type="ECO:0008006" key="4">
    <source>
        <dbReference type="Google" id="ProtNLM"/>
    </source>
</evidence>
<dbReference type="AlphaFoldDB" id="H5XUS2"/>
<dbReference type="Proteomes" id="UP000005104">
    <property type="component" value="Chromosome"/>
</dbReference>
<accession>H5XUS2</accession>
<name>H5XUS2_9FIRM</name>
<dbReference type="HOGENOM" id="CLU_1537643_0_0_9"/>
<sequence>MFMQKRTIVTGILGAALLIGGGIGVVYANKPTEPATVVQADATQAPVVEPKVEPQAPVEEKQVEAKPVETKTEPIAKAPVKKVETQAPAKTTTPDPNAVTKGKLVLYLGGDQNLVYDYVGETKDGKANGHGTMTSRKTGGTWTGNFMNNSPAGEGKSTRIVDGEIITETIFWGI</sequence>
<evidence type="ECO:0000313" key="3">
    <source>
        <dbReference type="Proteomes" id="UP000005104"/>
    </source>
</evidence>
<feature type="compositionally biased region" description="Basic and acidic residues" evidence="1">
    <location>
        <begin position="58"/>
        <end position="74"/>
    </location>
</feature>
<evidence type="ECO:0000256" key="1">
    <source>
        <dbReference type="SAM" id="MobiDB-lite"/>
    </source>
</evidence>
<dbReference type="SUPFAM" id="SSF82185">
    <property type="entry name" value="Histone H3 K4-specific methyltransferase SET7/9 N-terminal domain"/>
    <property type="match status" value="1"/>
</dbReference>
<gene>
    <name evidence="2" type="ORF">DesyoDRAFT_2144</name>
</gene>
<reference evidence="2 3" key="1">
    <citation type="submission" date="2011-11" db="EMBL/GenBank/DDBJ databases">
        <title>The Noncontiguous Finished genome of Desulfosporosinus youngiae DSM 17734.</title>
        <authorList>
            <consortium name="US DOE Joint Genome Institute (JGI-PGF)"/>
            <person name="Lucas S."/>
            <person name="Han J."/>
            <person name="Lapidus A."/>
            <person name="Cheng J.-F."/>
            <person name="Goodwin L."/>
            <person name="Pitluck S."/>
            <person name="Peters L."/>
            <person name="Ovchinnikova G."/>
            <person name="Lu M."/>
            <person name="Land M.L."/>
            <person name="Hauser L."/>
            <person name="Pester M."/>
            <person name="Spring S."/>
            <person name="Ollivier B."/>
            <person name="Rattei T."/>
            <person name="Klenk H.-P."/>
            <person name="Wagner M."/>
            <person name="Loy A."/>
            <person name="Woyke T.J."/>
        </authorList>
    </citation>
    <scope>NUCLEOTIDE SEQUENCE [LARGE SCALE GENOMIC DNA]</scope>
    <source>
        <strain evidence="2 3">DSM 17734</strain>
    </source>
</reference>
<evidence type="ECO:0000313" key="2">
    <source>
        <dbReference type="EMBL" id="EHQ89229.1"/>
    </source>
</evidence>
<feature type="region of interest" description="Disordered" evidence="1">
    <location>
        <begin position="52"/>
        <end position="96"/>
    </location>
</feature>